<comment type="caution">
    <text evidence="2">The sequence shown here is derived from an EMBL/GenBank/DDBJ whole genome shotgun (WGS) entry which is preliminary data.</text>
</comment>
<gene>
    <name evidence="2" type="ORF">C8A04DRAFT_28642</name>
</gene>
<feature type="transmembrane region" description="Helical" evidence="1">
    <location>
        <begin position="370"/>
        <end position="392"/>
    </location>
</feature>
<evidence type="ECO:0000313" key="2">
    <source>
        <dbReference type="EMBL" id="KAK4143650.1"/>
    </source>
</evidence>
<keyword evidence="3" id="KW-1185">Reference proteome</keyword>
<reference evidence="2" key="1">
    <citation type="journal article" date="2023" name="Mol. Phylogenet. Evol.">
        <title>Genome-scale phylogeny and comparative genomics of the fungal order Sordariales.</title>
        <authorList>
            <person name="Hensen N."/>
            <person name="Bonometti L."/>
            <person name="Westerberg I."/>
            <person name="Brannstrom I.O."/>
            <person name="Guillou S."/>
            <person name="Cros-Aarteil S."/>
            <person name="Calhoun S."/>
            <person name="Haridas S."/>
            <person name="Kuo A."/>
            <person name="Mondo S."/>
            <person name="Pangilinan J."/>
            <person name="Riley R."/>
            <person name="LaButti K."/>
            <person name="Andreopoulos B."/>
            <person name="Lipzen A."/>
            <person name="Chen C."/>
            <person name="Yan M."/>
            <person name="Daum C."/>
            <person name="Ng V."/>
            <person name="Clum A."/>
            <person name="Steindorff A."/>
            <person name="Ohm R.A."/>
            <person name="Martin F."/>
            <person name="Silar P."/>
            <person name="Natvig D.O."/>
            <person name="Lalanne C."/>
            <person name="Gautier V."/>
            <person name="Ament-Velasquez S.L."/>
            <person name="Kruys A."/>
            <person name="Hutchinson M.I."/>
            <person name="Powell A.J."/>
            <person name="Barry K."/>
            <person name="Miller A.N."/>
            <person name="Grigoriev I.V."/>
            <person name="Debuchy R."/>
            <person name="Gladieux P."/>
            <person name="Hiltunen Thoren M."/>
            <person name="Johannesson H."/>
        </authorList>
    </citation>
    <scope>NUCLEOTIDE SEQUENCE</scope>
    <source>
        <strain evidence="2">CBS 141.50</strain>
    </source>
</reference>
<reference evidence="2" key="2">
    <citation type="submission" date="2023-05" db="EMBL/GenBank/DDBJ databases">
        <authorList>
            <consortium name="Lawrence Berkeley National Laboratory"/>
            <person name="Steindorff A."/>
            <person name="Hensen N."/>
            <person name="Bonometti L."/>
            <person name="Westerberg I."/>
            <person name="Brannstrom I.O."/>
            <person name="Guillou S."/>
            <person name="Cros-Aarteil S."/>
            <person name="Calhoun S."/>
            <person name="Haridas S."/>
            <person name="Kuo A."/>
            <person name="Mondo S."/>
            <person name="Pangilinan J."/>
            <person name="Riley R."/>
            <person name="Labutti K."/>
            <person name="Andreopoulos B."/>
            <person name="Lipzen A."/>
            <person name="Chen C."/>
            <person name="Yanf M."/>
            <person name="Daum C."/>
            <person name="Ng V."/>
            <person name="Clum A."/>
            <person name="Ohm R."/>
            <person name="Martin F."/>
            <person name="Silar P."/>
            <person name="Natvig D."/>
            <person name="Lalanne C."/>
            <person name="Gautier V."/>
            <person name="Ament-Velasquez S.L."/>
            <person name="Kruys A."/>
            <person name="Hutchinson M.I."/>
            <person name="Powell A.J."/>
            <person name="Barry K."/>
            <person name="Miller A.N."/>
            <person name="Grigoriev I.V."/>
            <person name="Debuchy R."/>
            <person name="Gladieux P."/>
            <person name="Thoren M.H."/>
            <person name="Johannesson H."/>
        </authorList>
    </citation>
    <scope>NUCLEOTIDE SEQUENCE</scope>
    <source>
        <strain evidence="2">CBS 141.50</strain>
    </source>
</reference>
<keyword evidence="1" id="KW-1133">Transmembrane helix</keyword>
<feature type="transmembrane region" description="Helical" evidence="1">
    <location>
        <begin position="276"/>
        <end position="301"/>
    </location>
</feature>
<evidence type="ECO:0000313" key="3">
    <source>
        <dbReference type="Proteomes" id="UP001302676"/>
    </source>
</evidence>
<protein>
    <submittedName>
        <fullName evidence="2">Uncharacterized protein</fullName>
    </submittedName>
</protein>
<feature type="transmembrane region" description="Helical" evidence="1">
    <location>
        <begin position="208"/>
        <end position="231"/>
    </location>
</feature>
<accession>A0AAN6V2R4</accession>
<dbReference type="AlphaFoldDB" id="A0AAN6V2R4"/>
<feature type="transmembrane region" description="Helical" evidence="1">
    <location>
        <begin position="328"/>
        <end position="349"/>
    </location>
</feature>
<dbReference type="RefSeq" id="XP_062637021.1">
    <property type="nucleotide sequence ID" value="XM_062780721.1"/>
</dbReference>
<name>A0AAN6V2R4_9PEZI</name>
<keyword evidence="1" id="KW-0812">Transmembrane</keyword>
<keyword evidence="1" id="KW-0472">Membrane</keyword>
<sequence>MSSPWSEPLGSLTTLAMDNTTTILPRSSSCQLSPAGSAFAAIISAFVGSVINGVTNGWFVAFMTGWIAWLAIFRVLLAGLYMLYRSVTDSWGPGLGPGSSAGANTAEMTGYEGGSSGNAPPSYHRVFAHDVENGNPQPHNAWQPIPDLHTMQAEQAQQYKANLKANLWPKAALVRLHRPQPLATAHPGMKTTGPFPNTITDLDRNVTVLGWFSLAYTAIWAPITQILFLLAQYSRHDNGGAKLVKGLTVAVSALPLGVDCRVRYADAMPWSWARRSVNLVTALSALLQGAICAVLLVTGVMDLLNPPEKEEDPNDPWAGFPSSSQPTIPVPAVVVPYLVFAVIWMLASFAMLPMKDGGRMGAGKKHWAGYILDVGMGLFAGVFLAAPAFALMSNATFATDSSGWGDLQEYLSCEKDVWRRFAAVVP</sequence>
<feature type="transmembrane region" description="Helical" evidence="1">
    <location>
        <begin position="32"/>
        <end position="51"/>
    </location>
</feature>
<dbReference type="Proteomes" id="UP001302676">
    <property type="component" value="Unassembled WGS sequence"/>
</dbReference>
<organism evidence="2 3">
    <name type="scientific">Dichotomopilus funicola</name>
    <dbReference type="NCBI Taxonomy" id="1934379"/>
    <lineage>
        <taxon>Eukaryota</taxon>
        <taxon>Fungi</taxon>
        <taxon>Dikarya</taxon>
        <taxon>Ascomycota</taxon>
        <taxon>Pezizomycotina</taxon>
        <taxon>Sordariomycetes</taxon>
        <taxon>Sordariomycetidae</taxon>
        <taxon>Sordariales</taxon>
        <taxon>Chaetomiaceae</taxon>
        <taxon>Dichotomopilus</taxon>
    </lineage>
</organism>
<proteinExistence type="predicted"/>
<evidence type="ECO:0000256" key="1">
    <source>
        <dbReference type="SAM" id="Phobius"/>
    </source>
</evidence>
<feature type="transmembrane region" description="Helical" evidence="1">
    <location>
        <begin position="57"/>
        <end position="84"/>
    </location>
</feature>
<dbReference type="EMBL" id="MU853584">
    <property type="protein sequence ID" value="KAK4143650.1"/>
    <property type="molecule type" value="Genomic_DNA"/>
</dbReference>
<dbReference type="GeneID" id="87817334"/>